<evidence type="ECO:0000313" key="3">
    <source>
        <dbReference type="Proteomes" id="UP001432312"/>
    </source>
</evidence>
<feature type="compositionally biased region" description="Basic and acidic residues" evidence="1">
    <location>
        <begin position="154"/>
        <end position="174"/>
    </location>
</feature>
<dbReference type="GeneID" id="95496512"/>
<dbReference type="RefSeq" id="WP_328739171.1">
    <property type="nucleotide sequence ID" value="NZ_CP108036.1"/>
</dbReference>
<reference evidence="2" key="1">
    <citation type="submission" date="2022-10" db="EMBL/GenBank/DDBJ databases">
        <title>The complete genomes of actinobacterial strains from the NBC collection.</title>
        <authorList>
            <person name="Joergensen T.S."/>
            <person name="Alvarez Arevalo M."/>
            <person name="Sterndorff E.B."/>
            <person name="Faurdal D."/>
            <person name="Vuksanovic O."/>
            <person name="Mourched A.-S."/>
            <person name="Charusanti P."/>
            <person name="Shaw S."/>
            <person name="Blin K."/>
            <person name="Weber T."/>
        </authorList>
    </citation>
    <scope>NUCLEOTIDE SEQUENCE</scope>
    <source>
        <strain evidence="2">NBC_00303</strain>
    </source>
</reference>
<dbReference type="Proteomes" id="UP001432312">
    <property type="component" value="Chromosome"/>
</dbReference>
<evidence type="ECO:0000313" key="2">
    <source>
        <dbReference type="EMBL" id="WUN78936.1"/>
    </source>
</evidence>
<feature type="region of interest" description="Disordered" evidence="1">
    <location>
        <begin position="154"/>
        <end position="195"/>
    </location>
</feature>
<name>A0ABZ1Q8B9_9ACTN</name>
<dbReference type="EMBL" id="CP108036">
    <property type="protein sequence ID" value="WUN78936.1"/>
    <property type="molecule type" value="Genomic_DNA"/>
</dbReference>
<evidence type="ECO:0000256" key="1">
    <source>
        <dbReference type="SAM" id="MobiDB-lite"/>
    </source>
</evidence>
<organism evidence="2 3">
    <name type="scientific">Streptomyces erythrochromogenes</name>
    <dbReference type="NCBI Taxonomy" id="285574"/>
    <lineage>
        <taxon>Bacteria</taxon>
        <taxon>Bacillati</taxon>
        <taxon>Actinomycetota</taxon>
        <taxon>Actinomycetes</taxon>
        <taxon>Kitasatosporales</taxon>
        <taxon>Streptomycetaceae</taxon>
        <taxon>Streptomyces</taxon>
    </lineage>
</organism>
<proteinExistence type="predicted"/>
<sequence length="195" mass="21587">MDESDDRSPEPVWVVAANVVAWRRCGVGGQELRPGTKFFKGGAKVYVARVYWGPGGDRVTVAGRERHTGRWIVIDTATRHLYGFRPKLVHTPRVLERLREERYARGFATADYAVDAAAMLERYARRYRAATAPKSPHPGRCLCHACLTGEAHYADDPDGPDHADQPNQPDHAEKVLSPAAPRVSPCVRPSGPSHL</sequence>
<gene>
    <name evidence="2" type="ORF">OHA91_10730</name>
</gene>
<accession>A0ABZ1Q8B9</accession>
<protein>
    <submittedName>
        <fullName evidence="2">Uncharacterized protein</fullName>
    </submittedName>
</protein>
<keyword evidence="3" id="KW-1185">Reference proteome</keyword>